<reference evidence="2" key="2">
    <citation type="submission" date="2021-02" db="EMBL/GenBank/DDBJ databases">
        <authorList>
            <person name="Kimball J.A."/>
            <person name="Haas M.W."/>
            <person name="Macchietto M."/>
            <person name="Kono T."/>
            <person name="Duquette J."/>
            <person name="Shao M."/>
        </authorList>
    </citation>
    <scope>NUCLEOTIDE SEQUENCE</scope>
    <source>
        <tissue evidence="2">Fresh leaf tissue</tissue>
    </source>
</reference>
<evidence type="ECO:0000313" key="3">
    <source>
        <dbReference type="Proteomes" id="UP000729402"/>
    </source>
</evidence>
<evidence type="ECO:0000256" key="1">
    <source>
        <dbReference type="SAM" id="MobiDB-lite"/>
    </source>
</evidence>
<sequence>MGNFFRKTSGRLHVDSEFLKIGWRPGGEELSHSCYIRYSDTTHLGGSTRSASLRASPPHSSPSPPSREHEQAAELPEVSWAWLWRNWIGGGVVVD</sequence>
<protein>
    <submittedName>
        <fullName evidence="2">Uncharacterized protein</fullName>
    </submittedName>
</protein>
<comment type="caution">
    <text evidence="2">The sequence shown here is derived from an EMBL/GenBank/DDBJ whole genome shotgun (WGS) entry which is preliminary data.</text>
</comment>
<dbReference type="AlphaFoldDB" id="A0A8J6BNS8"/>
<dbReference type="EMBL" id="JAAALK010000080">
    <property type="protein sequence ID" value="KAG8091662.1"/>
    <property type="molecule type" value="Genomic_DNA"/>
</dbReference>
<feature type="region of interest" description="Disordered" evidence="1">
    <location>
        <begin position="45"/>
        <end position="72"/>
    </location>
</feature>
<keyword evidence="3" id="KW-1185">Reference proteome</keyword>
<gene>
    <name evidence="2" type="ORF">GUJ93_ZPchr0012g19706</name>
</gene>
<organism evidence="2 3">
    <name type="scientific">Zizania palustris</name>
    <name type="common">Northern wild rice</name>
    <dbReference type="NCBI Taxonomy" id="103762"/>
    <lineage>
        <taxon>Eukaryota</taxon>
        <taxon>Viridiplantae</taxon>
        <taxon>Streptophyta</taxon>
        <taxon>Embryophyta</taxon>
        <taxon>Tracheophyta</taxon>
        <taxon>Spermatophyta</taxon>
        <taxon>Magnoliopsida</taxon>
        <taxon>Liliopsida</taxon>
        <taxon>Poales</taxon>
        <taxon>Poaceae</taxon>
        <taxon>BOP clade</taxon>
        <taxon>Oryzoideae</taxon>
        <taxon>Oryzeae</taxon>
        <taxon>Zizaniinae</taxon>
        <taxon>Zizania</taxon>
    </lineage>
</organism>
<evidence type="ECO:0000313" key="2">
    <source>
        <dbReference type="EMBL" id="KAG8091662.1"/>
    </source>
</evidence>
<accession>A0A8J6BNS8</accession>
<dbReference type="Proteomes" id="UP000729402">
    <property type="component" value="Unassembled WGS sequence"/>
</dbReference>
<reference evidence="2" key="1">
    <citation type="journal article" date="2021" name="bioRxiv">
        <title>Whole Genome Assembly and Annotation of Northern Wild Rice, Zizania palustris L., Supports a Whole Genome Duplication in the Zizania Genus.</title>
        <authorList>
            <person name="Haas M."/>
            <person name="Kono T."/>
            <person name="Macchietto M."/>
            <person name="Millas R."/>
            <person name="McGilp L."/>
            <person name="Shao M."/>
            <person name="Duquette J."/>
            <person name="Hirsch C.N."/>
            <person name="Kimball J."/>
        </authorList>
    </citation>
    <scope>NUCLEOTIDE SEQUENCE</scope>
    <source>
        <tissue evidence="2">Fresh leaf tissue</tissue>
    </source>
</reference>
<proteinExistence type="predicted"/>
<name>A0A8J6BNS8_ZIZPA</name>